<reference evidence="4" key="1">
    <citation type="journal article" date="2015" name="Genome Announc.">
        <title>Draft Genome Sequence of Tolypothrix boutellei Strain VB521301.</title>
        <authorList>
            <person name="Chandrababunaidu M.M."/>
            <person name="Singh D."/>
            <person name="Sen D."/>
            <person name="Bhan S."/>
            <person name="Das S."/>
            <person name="Gupta A."/>
            <person name="Adhikary S.P."/>
            <person name="Tripathy S."/>
        </authorList>
    </citation>
    <scope>NUCLEOTIDE SEQUENCE</scope>
    <source>
        <strain evidence="4">VB521301</strain>
    </source>
</reference>
<dbReference type="GO" id="GO:0046872">
    <property type="term" value="F:metal ion binding"/>
    <property type="evidence" value="ECO:0007669"/>
    <property type="project" value="InterPro"/>
</dbReference>
<proteinExistence type="predicted"/>
<reference evidence="3" key="2">
    <citation type="submission" date="2019-11" db="EMBL/GenBank/DDBJ databases">
        <title>Improved Assembly of Tolypothrix boutellei genome.</title>
        <authorList>
            <person name="Sarangi A.N."/>
            <person name="Mukherjee M."/>
            <person name="Ghosh S."/>
            <person name="Singh D."/>
            <person name="Das A."/>
            <person name="Kant S."/>
            <person name="Prusty A."/>
            <person name="Tripathy S."/>
        </authorList>
    </citation>
    <scope>NUCLEOTIDE SEQUENCE</scope>
    <source>
        <strain evidence="3">VB521301</strain>
    </source>
</reference>
<protein>
    <submittedName>
        <fullName evidence="4">Carboxylate--amine ligase</fullName>
    </submittedName>
</protein>
<gene>
    <name evidence="4" type="ORF">DA73_0231870</name>
    <name evidence="3" type="ORF">DA73_0400007095</name>
</gene>
<dbReference type="GO" id="GO:0016874">
    <property type="term" value="F:ligase activity"/>
    <property type="evidence" value="ECO:0007669"/>
    <property type="project" value="UniProtKB-KW"/>
</dbReference>
<evidence type="ECO:0000313" key="3">
    <source>
        <dbReference type="EMBL" id="KAF3885250.1"/>
    </source>
</evidence>
<dbReference type="OrthoDB" id="9803907at2"/>
<dbReference type="Gene3D" id="3.40.50.20">
    <property type="match status" value="1"/>
</dbReference>
<evidence type="ECO:0000313" key="5">
    <source>
        <dbReference type="Proteomes" id="UP000029738"/>
    </source>
</evidence>
<evidence type="ECO:0000313" key="4">
    <source>
        <dbReference type="EMBL" id="KIE09055.1"/>
    </source>
</evidence>
<dbReference type="Gene3D" id="3.30.470.20">
    <property type="entry name" value="ATP-grasp fold, B domain"/>
    <property type="match status" value="1"/>
</dbReference>
<sequence length="346" mass="38406">MKPFTIAITGINAVDNPGPGTGIARSLREDHQLPTHIIGLAYDVLEPGLYMDWLFDRYYLMPYPSSEPEVLIERLQQIKQQVGLDCVIPNLDVELPLYIRCAKELESLGIRTYLPTREQFALRNKAKLSDVAAAFGVRTPQTLTLTSCQELHEAIATLGLPLMIKGPYYKAYRVSSEGEAIQRFYQLAAEWGYPIIVQQIVSGTELNLVGIGDGKGSHFGLVATKKIAVTELGKIWSGVTIHHPGLLKATEAFLKHTRWKGPFELECIADLDGTIYLIEINPRFPAWTYFATGVGINLPARLVRAALGLPLSPSVSYEAGKLFMRYTYEIVTDATPLQTLVTLGER</sequence>
<dbReference type="Proteomes" id="UP000029738">
    <property type="component" value="Unassembled WGS sequence"/>
</dbReference>
<dbReference type="PROSITE" id="PS50975">
    <property type="entry name" value="ATP_GRASP"/>
    <property type="match status" value="1"/>
</dbReference>
<feature type="domain" description="ATP-grasp" evidence="2">
    <location>
        <begin position="129"/>
        <end position="307"/>
    </location>
</feature>
<dbReference type="EMBL" id="JHEG02000058">
    <property type="protein sequence ID" value="KIE09055.1"/>
    <property type="molecule type" value="Genomic_DNA"/>
</dbReference>
<evidence type="ECO:0000256" key="1">
    <source>
        <dbReference type="PROSITE-ProRule" id="PRU00409"/>
    </source>
</evidence>
<dbReference type="InterPro" id="IPR011761">
    <property type="entry name" value="ATP-grasp"/>
</dbReference>
<keyword evidence="5" id="KW-1185">Reference proteome</keyword>
<dbReference type="SUPFAM" id="SSF56059">
    <property type="entry name" value="Glutathione synthetase ATP-binding domain-like"/>
    <property type="match status" value="1"/>
</dbReference>
<dbReference type="AlphaFoldDB" id="A0A0C1R9T8"/>
<dbReference type="GO" id="GO:0005524">
    <property type="term" value="F:ATP binding"/>
    <property type="evidence" value="ECO:0007669"/>
    <property type="project" value="UniProtKB-UniRule"/>
</dbReference>
<dbReference type="RefSeq" id="WP_038072984.1">
    <property type="nucleotide sequence ID" value="NZ_JHEG04000001.1"/>
</dbReference>
<dbReference type="STRING" id="1479485.DA73_0231870"/>
<dbReference type="EMBL" id="JHEG04000001">
    <property type="protein sequence ID" value="KAF3885250.1"/>
    <property type="molecule type" value="Genomic_DNA"/>
</dbReference>
<keyword evidence="1" id="KW-0067">ATP-binding</keyword>
<organism evidence="4">
    <name type="scientific">Tolypothrix bouteillei VB521301</name>
    <dbReference type="NCBI Taxonomy" id="1479485"/>
    <lineage>
        <taxon>Bacteria</taxon>
        <taxon>Bacillati</taxon>
        <taxon>Cyanobacteriota</taxon>
        <taxon>Cyanophyceae</taxon>
        <taxon>Nostocales</taxon>
        <taxon>Tolypothrichaceae</taxon>
        <taxon>Tolypothrix</taxon>
    </lineage>
</organism>
<keyword evidence="1" id="KW-0547">Nucleotide-binding</keyword>
<name>A0A0C1R9T8_9CYAN</name>
<comment type="caution">
    <text evidence="4">The sequence shown here is derived from an EMBL/GenBank/DDBJ whole genome shotgun (WGS) entry which is preliminary data.</text>
</comment>
<accession>A0A0C1R9T8</accession>
<keyword evidence="4" id="KW-0436">Ligase</keyword>
<evidence type="ECO:0000259" key="2">
    <source>
        <dbReference type="PROSITE" id="PS50975"/>
    </source>
</evidence>